<name>A0A840ABM4_9PROT</name>
<dbReference type="Proteomes" id="UP000553193">
    <property type="component" value="Unassembled WGS sequence"/>
</dbReference>
<keyword evidence="7 11" id="KW-0012">Acyltransferase</keyword>
<evidence type="ECO:0000256" key="6">
    <source>
        <dbReference type="ARBA" id="ARBA00023145"/>
    </source>
</evidence>
<dbReference type="Gene3D" id="3.60.20.40">
    <property type="match status" value="1"/>
</dbReference>
<feature type="active site" description="Nucleophile" evidence="9">
    <location>
        <position position="358"/>
    </location>
</feature>
<dbReference type="GO" id="GO:0036374">
    <property type="term" value="F:glutathione hydrolase activity"/>
    <property type="evidence" value="ECO:0007669"/>
    <property type="project" value="UniProtKB-UniRule"/>
</dbReference>
<dbReference type="InterPro" id="IPR029055">
    <property type="entry name" value="Ntn_hydrolases_N"/>
</dbReference>
<evidence type="ECO:0000256" key="11">
    <source>
        <dbReference type="RuleBase" id="RU368036"/>
    </source>
</evidence>
<evidence type="ECO:0000313" key="13">
    <source>
        <dbReference type="Proteomes" id="UP000553193"/>
    </source>
</evidence>
<dbReference type="UniPathway" id="UPA00204"/>
<dbReference type="GO" id="GO:0006751">
    <property type="term" value="P:glutathione catabolic process"/>
    <property type="evidence" value="ECO:0007669"/>
    <property type="project" value="UniProtKB-UniRule"/>
</dbReference>
<comment type="catalytic activity">
    <reaction evidence="8 11">
        <text>an N-terminal (5-L-glutamyl)-[peptide] + an alpha-amino acid = 5-L-glutamyl amino acid + an N-terminal L-alpha-aminoacyl-[peptide]</text>
        <dbReference type="Rhea" id="RHEA:23904"/>
        <dbReference type="Rhea" id="RHEA-COMP:9780"/>
        <dbReference type="Rhea" id="RHEA-COMP:9795"/>
        <dbReference type="ChEBI" id="CHEBI:77644"/>
        <dbReference type="ChEBI" id="CHEBI:78597"/>
        <dbReference type="ChEBI" id="CHEBI:78599"/>
        <dbReference type="ChEBI" id="CHEBI:78608"/>
        <dbReference type="EC" id="2.3.2.2"/>
    </reaction>
</comment>
<keyword evidence="13" id="KW-1185">Reference proteome</keyword>
<dbReference type="AlphaFoldDB" id="A0A840ABM4"/>
<feature type="binding site" evidence="10">
    <location>
        <begin position="376"/>
        <end position="378"/>
    </location>
    <ligand>
        <name>L-glutamate</name>
        <dbReference type="ChEBI" id="CHEBI:29985"/>
    </ligand>
</feature>
<dbReference type="Gene3D" id="1.10.246.130">
    <property type="match status" value="1"/>
</dbReference>
<dbReference type="GO" id="GO:0103068">
    <property type="term" value="F:leukotriene C4 gamma-glutamyl transferase activity"/>
    <property type="evidence" value="ECO:0007669"/>
    <property type="project" value="UniProtKB-EC"/>
</dbReference>
<evidence type="ECO:0000256" key="9">
    <source>
        <dbReference type="PIRSR" id="PIRSR600101-1"/>
    </source>
</evidence>
<dbReference type="EMBL" id="JACIDJ010000003">
    <property type="protein sequence ID" value="MBB3898959.1"/>
    <property type="molecule type" value="Genomic_DNA"/>
</dbReference>
<dbReference type="PANTHER" id="PTHR43199">
    <property type="entry name" value="GLUTATHIONE HYDROLASE"/>
    <property type="match status" value="1"/>
</dbReference>
<evidence type="ECO:0000256" key="2">
    <source>
        <dbReference type="ARBA" id="ARBA00001089"/>
    </source>
</evidence>
<keyword evidence="11" id="KW-0317">Glutathione biosynthesis</keyword>
<dbReference type="InterPro" id="IPR000101">
    <property type="entry name" value="GGT_peptidase"/>
</dbReference>
<evidence type="ECO:0000256" key="7">
    <source>
        <dbReference type="ARBA" id="ARBA00023315"/>
    </source>
</evidence>
<evidence type="ECO:0000313" key="12">
    <source>
        <dbReference type="EMBL" id="MBB3898959.1"/>
    </source>
</evidence>
<dbReference type="PRINTS" id="PR01210">
    <property type="entry name" value="GGTRANSPTASE"/>
</dbReference>
<comment type="pathway">
    <text evidence="11">Sulfur metabolism; glutathione metabolism.</text>
</comment>
<comment type="catalytic activity">
    <reaction evidence="2 11">
        <text>glutathione + H2O = L-cysteinylglycine + L-glutamate</text>
        <dbReference type="Rhea" id="RHEA:28807"/>
        <dbReference type="ChEBI" id="CHEBI:15377"/>
        <dbReference type="ChEBI" id="CHEBI:29985"/>
        <dbReference type="ChEBI" id="CHEBI:57925"/>
        <dbReference type="ChEBI" id="CHEBI:61694"/>
        <dbReference type="EC" id="3.4.19.13"/>
    </reaction>
</comment>
<dbReference type="SUPFAM" id="SSF56235">
    <property type="entry name" value="N-terminal nucleophile aminohydrolases (Ntn hydrolases)"/>
    <property type="match status" value="1"/>
</dbReference>
<organism evidence="12 13">
    <name type="scientific">Roseococcus suduntuyensis</name>
    <dbReference type="NCBI Taxonomy" id="455361"/>
    <lineage>
        <taxon>Bacteria</taxon>
        <taxon>Pseudomonadati</taxon>
        <taxon>Pseudomonadota</taxon>
        <taxon>Alphaproteobacteria</taxon>
        <taxon>Acetobacterales</taxon>
        <taxon>Roseomonadaceae</taxon>
        <taxon>Roseococcus</taxon>
    </lineage>
</organism>
<dbReference type="EC" id="2.3.2.2" evidence="11"/>
<gene>
    <name evidence="12" type="ORF">GGQ83_002402</name>
</gene>
<dbReference type="GO" id="GO:0006750">
    <property type="term" value="P:glutathione biosynthetic process"/>
    <property type="evidence" value="ECO:0007669"/>
    <property type="project" value="UniProtKB-KW"/>
</dbReference>
<comment type="catalytic activity">
    <reaction evidence="1 11">
        <text>an S-substituted glutathione + H2O = an S-substituted L-cysteinylglycine + L-glutamate</text>
        <dbReference type="Rhea" id="RHEA:59468"/>
        <dbReference type="ChEBI" id="CHEBI:15377"/>
        <dbReference type="ChEBI" id="CHEBI:29985"/>
        <dbReference type="ChEBI" id="CHEBI:90779"/>
        <dbReference type="ChEBI" id="CHEBI:143103"/>
        <dbReference type="EC" id="3.4.19.13"/>
    </reaction>
</comment>
<accession>A0A840ABM4</accession>
<dbReference type="EC" id="3.4.19.13" evidence="11"/>
<keyword evidence="6 11" id="KW-0865">Zymogen</keyword>
<keyword evidence="4 11" id="KW-0808">Transferase</keyword>
<evidence type="ECO:0000256" key="5">
    <source>
        <dbReference type="ARBA" id="ARBA00022801"/>
    </source>
</evidence>
<dbReference type="Pfam" id="PF01019">
    <property type="entry name" value="G_glu_transpept"/>
    <property type="match status" value="1"/>
</dbReference>
<feature type="binding site" evidence="10">
    <location>
        <begin position="419"/>
        <end position="420"/>
    </location>
    <ligand>
        <name>L-glutamate</name>
        <dbReference type="ChEBI" id="CHEBI:29985"/>
    </ligand>
</feature>
<comment type="PTM">
    <text evidence="11">Cleaved by autocatalysis into a large and a small subunit.</text>
</comment>
<evidence type="ECO:0000256" key="4">
    <source>
        <dbReference type="ARBA" id="ARBA00022679"/>
    </source>
</evidence>
<dbReference type="InterPro" id="IPR043138">
    <property type="entry name" value="GGT_lsub"/>
</dbReference>
<protein>
    <recommendedName>
        <fullName evidence="11">Glutathione hydrolase proenzyme</fullName>
        <ecNumber evidence="11">2.3.2.2</ecNumber>
        <ecNumber evidence="11">3.4.19.13</ecNumber>
    </recommendedName>
    <component>
        <recommendedName>
            <fullName evidence="11">Glutathione hydrolase large chain</fullName>
        </recommendedName>
    </component>
    <component>
        <recommendedName>
            <fullName evidence="11">Glutathione hydrolase small chain</fullName>
        </recommendedName>
    </component>
</protein>
<keyword evidence="5 11" id="KW-0378">Hydrolase</keyword>
<dbReference type="PANTHER" id="PTHR43199:SF1">
    <property type="entry name" value="GLUTATHIONE HYDROLASE PROENZYME"/>
    <property type="match status" value="1"/>
</dbReference>
<dbReference type="InterPro" id="IPR051792">
    <property type="entry name" value="GGT_bact"/>
</dbReference>
<evidence type="ECO:0000256" key="1">
    <source>
        <dbReference type="ARBA" id="ARBA00001049"/>
    </source>
</evidence>
<proteinExistence type="inferred from homology"/>
<comment type="subunit">
    <text evidence="11">This enzyme consists of two polypeptide chains, which are synthesized in precursor form from a single polypeptide.</text>
</comment>
<reference evidence="12 13" key="1">
    <citation type="submission" date="2020-08" db="EMBL/GenBank/DDBJ databases">
        <title>Genomic Encyclopedia of Type Strains, Phase IV (KMG-IV): sequencing the most valuable type-strain genomes for metagenomic binning, comparative biology and taxonomic classification.</title>
        <authorList>
            <person name="Goeker M."/>
        </authorList>
    </citation>
    <scope>NUCLEOTIDE SEQUENCE [LARGE SCALE GENOMIC DNA]</scope>
    <source>
        <strain evidence="12 13">DSM 19979</strain>
    </source>
</reference>
<evidence type="ECO:0000256" key="3">
    <source>
        <dbReference type="ARBA" id="ARBA00009381"/>
    </source>
</evidence>
<dbReference type="NCBIfam" id="TIGR00066">
    <property type="entry name" value="g_glut_trans"/>
    <property type="match status" value="1"/>
</dbReference>
<evidence type="ECO:0000256" key="8">
    <source>
        <dbReference type="ARBA" id="ARBA00047417"/>
    </source>
</evidence>
<feature type="binding site" evidence="10">
    <location>
        <position position="441"/>
    </location>
    <ligand>
        <name>L-glutamate</name>
        <dbReference type="ChEBI" id="CHEBI:29985"/>
    </ligand>
</feature>
<comment type="caution">
    <text evidence="12">The sequence shown here is derived from an EMBL/GenBank/DDBJ whole genome shotgun (WGS) entry which is preliminary data.</text>
</comment>
<sequence>MTDWRARAGTVFTPTKQPAQGARGMVVTNHPAASAAGAQMLAEGGTAVDAAVASLLALTVVEPMMVGVFGGGLMHIAAPDGRHEVLDGMATAPFAARPEMFENAPPGAQTVGGRSVCVPANLLAWEAALARHGRFTLADVAEPAIRLARRGFAASAYLSECTAEVAADLARDAGMAHLFLPDGKPIAPGQRLVNEALAETLEAIAKEGAAALHEGDVGSSCVMDLARKGGMISTDDLAAARVIPRAPVHGTYRGVEVWGPPPPSAGGVHVLQMLNMVEGFDLVSMGFGTAESLHLMAEAMRMGFADRAVATADPDFVPVPVARLIAKEYAAERRALFDPARSRAWAAGLAPDRESANTTHVTVADHEGRIACCTHTINSLFGARILLRETGLIPNNYMALFDPVPGRAQSIAAGKRVTTSMSPLILRRGGKPIFALGLPGGLRIFPSTFQAVVNLLDHGMSLQEAMEAPRIWTNGGALEMEPAFSDATIAALQARGHEVLRLPHVAGGMCGIAFQPDGMMEGAACWRADGAPVALSGGWARAGVRFWPDARQA</sequence>
<comment type="similarity">
    <text evidence="3 11">Belongs to the gamma-glutamyltransferase family.</text>
</comment>
<dbReference type="InterPro" id="IPR043137">
    <property type="entry name" value="GGT_ssub_C"/>
</dbReference>
<dbReference type="RefSeq" id="WP_184384243.1">
    <property type="nucleotide sequence ID" value="NZ_JACIDJ010000003.1"/>
</dbReference>
<evidence type="ECO:0000256" key="10">
    <source>
        <dbReference type="PIRSR" id="PIRSR600101-2"/>
    </source>
</evidence>